<dbReference type="AlphaFoldDB" id="A0A9X2KUB7"/>
<organism evidence="13 14">
    <name type="scientific">Gilvimarinus xylanilyticus</name>
    <dbReference type="NCBI Taxonomy" id="2944139"/>
    <lineage>
        <taxon>Bacteria</taxon>
        <taxon>Pseudomonadati</taxon>
        <taxon>Pseudomonadota</taxon>
        <taxon>Gammaproteobacteria</taxon>
        <taxon>Cellvibrionales</taxon>
        <taxon>Cellvibrionaceae</taxon>
        <taxon>Gilvimarinus</taxon>
    </lineage>
</organism>
<comment type="caution">
    <text evidence="13">The sequence shown here is derived from an EMBL/GenBank/DDBJ whole genome shotgun (WGS) entry which is preliminary data.</text>
</comment>
<feature type="chain" id="PRO_5041027406" description="Phosphatidylserine decarboxylase alpha chain" evidence="12">
    <location>
        <begin position="251"/>
        <end position="284"/>
    </location>
</feature>
<feature type="modified residue" description="Pyruvic acid (Ser); by autocatalysis" evidence="12">
    <location>
        <position position="251"/>
    </location>
</feature>
<dbReference type="InterPro" id="IPR033177">
    <property type="entry name" value="PSD-B"/>
</dbReference>
<evidence type="ECO:0000256" key="5">
    <source>
        <dbReference type="ARBA" id="ARBA00023098"/>
    </source>
</evidence>
<keyword evidence="8 12" id="KW-0594">Phospholipid biosynthesis</keyword>
<keyword evidence="11 12" id="KW-0670">Pyruvate</keyword>
<evidence type="ECO:0000256" key="9">
    <source>
        <dbReference type="ARBA" id="ARBA00023239"/>
    </source>
</evidence>
<keyword evidence="7 12" id="KW-0865">Zymogen</keyword>
<comment type="PTM">
    <text evidence="12">Is synthesized initially as an inactive proenzyme. Formation of the active enzyme involves a self-maturation process in which the active site pyruvoyl group is generated from an internal serine residue via an autocatalytic post-translational modification. Two non-identical subunits are generated from the proenzyme in this reaction, and the pyruvate is formed at the N-terminus of the alpha chain, which is derived from the carboxyl end of the proenzyme. The autoendoproteolytic cleavage occurs by a canonical serine protease mechanism, in which the side chain hydroxyl group of the serine supplies its oxygen atom to form the C-terminus of the beta chain, while the remainder of the serine residue undergoes an oxidative deamination to produce ammonia and the pyruvoyl prosthetic group on the alpha chain. During this reaction, the Ser that is part of the protease active site of the proenzyme becomes the pyruvoyl prosthetic group, which constitutes an essential element of the active site of the mature decarboxylase.</text>
</comment>
<evidence type="ECO:0000256" key="7">
    <source>
        <dbReference type="ARBA" id="ARBA00023145"/>
    </source>
</evidence>
<gene>
    <name evidence="13" type="primary">asd</name>
    <name evidence="12" type="synonym">psd</name>
    <name evidence="13" type="ORF">M6D89_15665</name>
</gene>
<comment type="cofactor">
    <cofactor evidence="12">
        <name>pyruvate</name>
        <dbReference type="ChEBI" id="CHEBI:15361"/>
    </cofactor>
    <text evidence="12">Binds 1 pyruvoyl group covalently per subunit.</text>
</comment>
<proteinExistence type="inferred from homology"/>
<reference evidence="13" key="2">
    <citation type="submission" date="2023-01" db="EMBL/GenBank/DDBJ databases">
        <title>Gilvimarinus xylanilyticus HB14 isolated from Caulerpa lentillifera aquaculture base in Hainan, China.</title>
        <authorList>
            <person name="Zhang Y.-J."/>
        </authorList>
    </citation>
    <scope>NUCLEOTIDE SEQUENCE</scope>
    <source>
        <strain evidence="13">HB14</strain>
    </source>
</reference>
<comment type="pathway">
    <text evidence="1">Lipid metabolism.</text>
</comment>
<dbReference type="Proteomes" id="UP001139319">
    <property type="component" value="Unassembled WGS sequence"/>
</dbReference>
<comment type="subcellular location">
    <subcellularLocation>
        <location evidence="12">Cell membrane</location>
        <topology evidence="12">Peripheral membrane protein</topology>
    </subcellularLocation>
</comment>
<comment type="similarity">
    <text evidence="12">Belongs to the phosphatidylserine decarboxylase family. PSD-B subfamily. Prokaryotic type I sub-subfamily.</text>
</comment>
<evidence type="ECO:0000256" key="4">
    <source>
        <dbReference type="ARBA" id="ARBA00022793"/>
    </source>
</evidence>
<evidence type="ECO:0000256" key="1">
    <source>
        <dbReference type="ARBA" id="ARBA00005189"/>
    </source>
</evidence>
<comment type="function">
    <text evidence="12">Catalyzes the formation of phosphatidylethanolamine (PtdEtn) from phosphatidylserine (PtdSer).</text>
</comment>
<keyword evidence="5 12" id="KW-0443">Lipid metabolism</keyword>
<keyword evidence="14" id="KW-1185">Reference proteome</keyword>
<protein>
    <recommendedName>
        <fullName evidence="12">Phosphatidylserine decarboxylase proenzyme</fullName>
        <ecNumber evidence="12">4.1.1.65</ecNumber>
    </recommendedName>
    <component>
        <recommendedName>
            <fullName evidence="12">Phosphatidylserine decarboxylase alpha chain</fullName>
        </recommendedName>
    </component>
    <component>
        <recommendedName>
            <fullName evidence="12">Phosphatidylserine decarboxylase beta chain</fullName>
        </recommendedName>
    </component>
</protein>
<feature type="chain" id="PRO_5041027407" description="Phosphatidylserine decarboxylase beta chain" evidence="12">
    <location>
        <begin position="1"/>
        <end position="250"/>
    </location>
</feature>
<keyword evidence="4 12" id="KW-0210">Decarboxylase</keyword>
<dbReference type="GO" id="GO:0004609">
    <property type="term" value="F:phosphatidylserine decarboxylase activity"/>
    <property type="evidence" value="ECO:0007669"/>
    <property type="project" value="UniProtKB-UniRule"/>
</dbReference>
<comment type="subunit">
    <text evidence="12">Heterodimer of a large membrane-associated beta subunit and a small pyruvoyl-containing alpha subunit.</text>
</comment>
<dbReference type="GO" id="GO:0005886">
    <property type="term" value="C:plasma membrane"/>
    <property type="evidence" value="ECO:0007669"/>
    <property type="project" value="UniProtKB-SubCell"/>
</dbReference>
<comment type="catalytic activity">
    <reaction evidence="12">
        <text>a 1,2-diacyl-sn-glycero-3-phospho-L-serine + H(+) = a 1,2-diacyl-sn-glycero-3-phosphoethanolamine + CO2</text>
        <dbReference type="Rhea" id="RHEA:20828"/>
        <dbReference type="ChEBI" id="CHEBI:15378"/>
        <dbReference type="ChEBI" id="CHEBI:16526"/>
        <dbReference type="ChEBI" id="CHEBI:57262"/>
        <dbReference type="ChEBI" id="CHEBI:64612"/>
        <dbReference type="EC" id="4.1.1.65"/>
    </reaction>
</comment>
<keyword evidence="10 12" id="KW-1208">Phospholipid metabolism</keyword>
<feature type="active site" description="Charge relay system; for autoendoproteolytic cleavage activity" evidence="12">
    <location>
        <position position="90"/>
    </location>
</feature>
<evidence type="ECO:0000256" key="10">
    <source>
        <dbReference type="ARBA" id="ARBA00023264"/>
    </source>
</evidence>
<evidence type="ECO:0000313" key="13">
    <source>
        <dbReference type="EMBL" id="MCP8900746.1"/>
    </source>
</evidence>
<feature type="site" description="Cleavage (non-hydrolytic); by autocatalysis" evidence="12">
    <location>
        <begin position="250"/>
        <end position="251"/>
    </location>
</feature>
<feature type="active site" description="Charge relay system; for autoendoproteolytic cleavage activity" evidence="12">
    <location>
        <position position="147"/>
    </location>
</feature>
<comment type="pathway">
    <text evidence="12">Phospholipid metabolism; phosphatidylethanolamine biosynthesis; phosphatidylethanolamine from CDP-diacylglycerol: step 2/2.</text>
</comment>
<accession>A0A9X2KUB7</accession>
<evidence type="ECO:0000256" key="11">
    <source>
        <dbReference type="ARBA" id="ARBA00023317"/>
    </source>
</evidence>
<evidence type="ECO:0000256" key="3">
    <source>
        <dbReference type="ARBA" id="ARBA00022516"/>
    </source>
</evidence>
<evidence type="ECO:0000256" key="2">
    <source>
        <dbReference type="ARBA" id="ARBA00022475"/>
    </source>
</evidence>
<sequence>MKDKLFIASQHLIPQHGISRLAGKLASCTKPAVKNRFISWFAKRYGVDMSEAERPELSDYANFNDFFTRALKPGARPIDSAADSIVCPADGAISQLGRINEGRIFQAKGQMYSALELLGGDEALARQFDDGSFATVYLSPKDYHRVHMPLGGQLRQMTVVPGELFSVNEVTARHVPRLFARNERVVCVFDTQAGPMAVVLVGAVIVAGIETVWGGQQAPIGRHVTTSHYGSALAEVNLDKGAEMGRFKLGSTAIVLFGKDRVEWSPSFGATTPTRMGEAMGRML</sequence>
<dbReference type="NCBIfam" id="TIGR00163">
    <property type="entry name" value="PS_decarb"/>
    <property type="match status" value="1"/>
</dbReference>
<dbReference type="Pfam" id="PF02666">
    <property type="entry name" value="PS_Dcarbxylase"/>
    <property type="match status" value="1"/>
</dbReference>
<name>A0A9X2KUB7_9GAMM</name>
<dbReference type="HAMAP" id="MF_00662">
    <property type="entry name" value="PS_decarb_PSD_B_type1"/>
    <property type="match status" value="1"/>
</dbReference>
<dbReference type="PANTHER" id="PTHR10067:SF6">
    <property type="entry name" value="PHOSPHATIDYLSERINE DECARBOXYLASE PROENZYME, MITOCHONDRIAL"/>
    <property type="match status" value="1"/>
</dbReference>
<dbReference type="InterPro" id="IPR033178">
    <property type="entry name" value="PSD_type1_pro"/>
</dbReference>
<keyword evidence="9 12" id="KW-0456">Lyase</keyword>
<dbReference type="EC" id="4.1.1.65" evidence="12"/>
<evidence type="ECO:0000313" key="14">
    <source>
        <dbReference type="Proteomes" id="UP001139319"/>
    </source>
</evidence>
<feature type="active site" description="Schiff-base intermediate with substrate; via pyruvic acid; for decarboxylase activity" evidence="12">
    <location>
        <position position="251"/>
    </location>
</feature>
<keyword evidence="2 12" id="KW-1003">Cell membrane</keyword>
<evidence type="ECO:0000256" key="6">
    <source>
        <dbReference type="ARBA" id="ARBA00023136"/>
    </source>
</evidence>
<dbReference type="InterPro" id="IPR003817">
    <property type="entry name" value="PS_Dcarbxylase"/>
</dbReference>
<dbReference type="GO" id="GO:0006646">
    <property type="term" value="P:phosphatidylethanolamine biosynthetic process"/>
    <property type="evidence" value="ECO:0007669"/>
    <property type="project" value="UniProtKB-UniRule"/>
</dbReference>
<evidence type="ECO:0000256" key="12">
    <source>
        <dbReference type="HAMAP-Rule" id="MF_00662"/>
    </source>
</evidence>
<dbReference type="EMBL" id="JAMFTH010000006">
    <property type="protein sequence ID" value="MCP8900746.1"/>
    <property type="molecule type" value="Genomic_DNA"/>
</dbReference>
<keyword evidence="3 12" id="KW-0444">Lipid biosynthesis</keyword>
<keyword evidence="6 12" id="KW-0472">Membrane</keyword>
<evidence type="ECO:0000256" key="8">
    <source>
        <dbReference type="ARBA" id="ARBA00023209"/>
    </source>
</evidence>
<reference evidence="13" key="1">
    <citation type="submission" date="2022-05" db="EMBL/GenBank/DDBJ databases">
        <authorList>
            <person name="Sun H.-N."/>
        </authorList>
    </citation>
    <scope>NUCLEOTIDE SEQUENCE</scope>
    <source>
        <strain evidence="13">HB14</strain>
    </source>
</reference>
<dbReference type="RefSeq" id="WP_253969038.1">
    <property type="nucleotide sequence ID" value="NZ_JAMFTH010000006.1"/>
</dbReference>
<feature type="active site" description="Charge relay system; for autoendoproteolytic cleavage activity" evidence="12">
    <location>
        <position position="251"/>
    </location>
</feature>
<dbReference type="PANTHER" id="PTHR10067">
    <property type="entry name" value="PHOSPHATIDYLSERINE DECARBOXYLASE"/>
    <property type="match status" value="1"/>
</dbReference>